<keyword evidence="2" id="KW-0067">ATP-binding</keyword>
<dbReference type="OrthoDB" id="9809679at2"/>
<dbReference type="Proteomes" id="UP000430670">
    <property type="component" value="Unassembled WGS sequence"/>
</dbReference>
<proteinExistence type="predicted"/>
<reference evidence="3 4" key="1">
    <citation type="submission" date="2019-11" db="EMBL/GenBank/DDBJ databases">
        <title>Whole-genome sequence of a the green, strictly anaerobic photosynthetic bacterium Heliobacillus mobilis DSM 6151.</title>
        <authorList>
            <person name="Kyndt J.A."/>
            <person name="Meyer T.E."/>
        </authorList>
    </citation>
    <scope>NUCLEOTIDE SEQUENCE [LARGE SCALE GENOMIC DNA]</scope>
    <source>
        <strain evidence="3 4">DSM 6151</strain>
    </source>
</reference>
<keyword evidence="1" id="KW-0547">Nucleotide-binding</keyword>
<gene>
    <name evidence="3" type="ORF">GJ688_07680</name>
</gene>
<name>A0A6I3SJ25_HELMO</name>
<evidence type="ECO:0000313" key="3">
    <source>
        <dbReference type="EMBL" id="MTV48860.1"/>
    </source>
</evidence>
<dbReference type="RefSeq" id="WP_155475967.1">
    <property type="nucleotide sequence ID" value="NZ_WNKU01000007.1"/>
</dbReference>
<dbReference type="AlphaFoldDB" id="A0A6I3SJ25"/>
<evidence type="ECO:0000313" key="4">
    <source>
        <dbReference type="Proteomes" id="UP000430670"/>
    </source>
</evidence>
<dbReference type="InterPro" id="IPR044304">
    <property type="entry name" value="NUBPL-like"/>
</dbReference>
<dbReference type="Gene3D" id="3.40.50.300">
    <property type="entry name" value="P-loop containing nucleotide triphosphate hydrolases"/>
    <property type="match status" value="1"/>
</dbReference>
<organism evidence="3 4">
    <name type="scientific">Heliobacterium mobile</name>
    <name type="common">Heliobacillus mobilis</name>
    <dbReference type="NCBI Taxonomy" id="28064"/>
    <lineage>
        <taxon>Bacteria</taxon>
        <taxon>Bacillati</taxon>
        <taxon>Bacillota</taxon>
        <taxon>Clostridia</taxon>
        <taxon>Eubacteriales</taxon>
        <taxon>Heliobacteriaceae</taxon>
        <taxon>Heliobacterium</taxon>
    </lineage>
</organism>
<dbReference type="InterPro" id="IPR027417">
    <property type="entry name" value="P-loop_NTPase"/>
</dbReference>
<dbReference type="GO" id="GO:0051539">
    <property type="term" value="F:4 iron, 4 sulfur cluster binding"/>
    <property type="evidence" value="ECO:0007669"/>
    <property type="project" value="TreeGrafter"/>
</dbReference>
<dbReference type="Pfam" id="PF10609">
    <property type="entry name" value="ParA"/>
    <property type="match status" value="1"/>
</dbReference>
<dbReference type="PANTHER" id="PTHR42961:SF2">
    <property type="entry name" value="IRON-SULFUR PROTEIN NUBPL"/>
    <property type="match status" value="1"/>
</dbReference>
<dbReference type="SUPFAM" id="SSF52540">
    <property type="entry name" value="P-loop containing nucleoside triphosphate hydrolases"/>
    <property type="match status" value="1"/>
</dbReference>
<dbReference type="GO" id="GO:0016226">
    <property type="term" value="P:iron-sulfur cluster assembly"/>
    <property type="evidence" value="ECO:0007669"/>
    <property type="project" value="InterPro"/>
</dbReference>
<dbReference type="EMBL" id="WNKU01000007">
    <property type="protein sequence ID" value="MTV48860.1"/>
    <property type="molecule type" value="Genomic_DNA"/>
</dbReference>
<sequence length="242" mass="26039">MNHPPKIIAVMSGKGGVGTSTITALLGAGLTKAGLQTGVLDADAVGPVIPMMFGMTQVMERRGRKLHPSVSRDGLQIVSAGLLPEKPVDLSADAPDKVIQAVIPHVQWAPLNVLLIDMPAGFNDVHRFLFDELPVAGVVVVTSQRELDRLAVRNVMSILARRAVPILGVVENGGETECPSCSSLICLGDQEELLAEDSEVVGCFPWTKKLAEFAREGRIEDYNHPLVFQMAVSVWENANKKD</sequence>
<evidence type="ECO:0000256" key="2">
    <source>
        <dbReference type="ARBA" id="ARBA00022840"/>
    </source>
</evidence>
<protein>
    <submittedName>
        <fullName evidence="3">P-loop NTPase</fullName>
    </submittedName>
</protein>
<evidence type="ECO:0000256" key="1">
    <source>
        <dbReference type="ARBA" id="ARBA00022741"/>
    </source>
</evidence>
<keyword evidence="4" id="KW-1185">Reference proteome</keyword>
<dbReference type="InterPro" id="IPR033756">
    <property type="entry name" value="YlxH/NBP35"/>
</dbReference>
<dbReference type="GO" id="GO:0005524">
    <property type="term" value="F:ATP binding"/>
    <property type="evidence" value="ECO:0007669"/>
    <property type="project" value="UniProtKB-KW"/>
</dbReference>
<comment type="caution">
    <text evidence="3">The sequence shown here is derived from an EMBL/GenBank/DDBJ whole genome shotgun (WGS) entry which is preliminary data.</text>
</comment>
<dbReference type="PANTHER" id="PTHR42961">
    <property type="entry name" value="IRON-SULFUR PROTEIN NUBPL"/>
    <property type="match status" value="1"/>
</dbReference>
<accession>A0A6I3SJ25</accession>